<dbReference type="InterPro" id="IPR036444">
    <property type="entry name" value="PLipase_A2_dom_sf"/>
</dbReference>
<keyword evidence="4" id="KW-1185">Reference proteome</keyword>
<dbReference type="OrthoDB" id="5120271at2759"/>
<reference evidence="3 4" key="1">
    <citation type="journal article" date="2015" name="BMC Genomics">
        <title>Insights from the genome of Ophiocordyceps polyrhachis-furcata to pathogenicity and host specificity in insect fungi.</title>
        <authorList>
            <person name="Wichadakul D."/>
            <person name="Kobmoo N."/>
            <person name="Ingsriswang S."/>
            <person name="Tangphatsornruang S."/>
            <person name="Chantasingh D."/>
            <person name="Luangsa-ard J.J."/>
            <person name="Eurwilaichitr L."/>
        </authorList>
    </citation>
    <scope>NUCLEOTIDE SEQUENCE [LARGE SCALE GENOMIC DNA]</scope>
    <source>
        <strain evidence="3 4">BCC 54312</strain>
    </source>
</reference>
<feature type="signal peptide" evidence="2">
    <location>
        <begin position="1"/>
        <end position="17"/>
    </location>
</feature>
<dbReference type="AlphaFoldDB" id="A0A367L6L2"/>
<feature type="chain" id="PRO_5016662142" description="Phospholipase A2" evidence="2">
    <location>
        <begin position="18"/>
        <end position="272"/>
    </location>
</feature>
<protein>
    <recommendedName>
        <fullName evidence="5">Phospholipase A2</fullName>
    </recommendedName>
</protein>
<dbReference type="Pfam" id="PF09056">
    <property type="entry name" value="Phospholip_A2_3"/>
    <property type="match status" value="1"/>
</dbReference>
<keyword evidence="2" id="KW-0732">Signal</keyword>
<evidence type="ECO:0000256" key="2">
    <source>
        <dbReference type="SAM" id="SignalP"/>
    </source>
</evidence>
<dbReference type="Proteomes" id="UP000253664">
    <property type="component" value="Unassembled WGS sequence"/>
</dbReference>
<dbReference type="GO" id="GO:0050482">
    <property type="term" value="P:arachidonate secretion"/>
    <property type="evidence" value="ECO:0007669"/>
    <property type="project" value="InterPro"/>
</dbReference>
<dbReference type="GO" id="GO:0004623">
    <property type="term" value="F:phospholipase A2 activity"/>
    <property type="evidence" value="ECO:0007669"/>
    <property type="project" value="InterPro"/>
</dbReference>
<dbReference type="GO" id="GO:0006644">
    <property type="term" value="P:phospholipid metabolic process"/>
    <property type="evidence" value="ECO:0007669"/>
    <property type="project" value="InterPro"/>
</dbReference>
<dbReference type="EMBL" id="LKCN02000013">
    <property type="protein sequence ID" value="RCI10061.1"/>
    <property type="molecule type" value="Genomic_DNA"/>
</dbReference>
<sequence>MKFSHIIPFGLLGLTHATKLIPIPTPVIPIQRRAARHEEKITSNDELPAYKSEKMLQADVRHPPDFFIKPCKPGQKVSDAGSGFIAALTDELLFNYTLNDFIFVRDRIPLKSQRWCGGELDFTSDGCTESLDNPFGFSFTDACYRHDFGYQNYRLQKRFTASNKNRIDRNFHKDLLGRCRGHVASYSCNALAQLYFLGVQAYGGRDAKEEEKVAWRPNTNRTQEVERLAREIETAQKSFERAVHDDQNCGVLPSIDEALLKIRFNSTKPAAY</sequence>
<dbReference type="InterPro" id="IPR015141">
    <property type="entry name" value="PLipase_A2_prok/fun"/>
</dbReference>
<dbReference type="SUPFAM" id="SSF48619">
    <property type="entry name" value="Phospholipase A2, PLA2"/>
    <property type="match status" value="1"/>
</dbReference>
<evidence type="ECO:0000256" key="1">
    <source>
        <dbReference type="SAM" id="Coils"/>
    </source>
</evidence>
<evidence type="ECO:0008006" key="5">
    <source>
        <dbReference type="Google" id="ProtNLM"/>
    </source>
</evidence>
<organism evidence="3 4">
    <name type="scientific">Ophiocordyceps polyrhachis-furcata BCC 54312</name>
    <dbReference type="NCBI Taxonomy" id="1330021"/>
    <lineage>
        <taxon>Eukaryota</taxon>
        <taxon>Fungi</taxon>
        <taxon>Dikarya</taxon>
        <taxon>Ascomycota</taxon>
        <taxon>Pezizomycotina</taxon>
        <taxon>Sordariomycetes</taxon>
        <taxon>Hypocreomycetidae</taxon>
        <taxon>Hypocreales</taxon>
        <taxon>Ophiocordycipitaceae</taxon>
        <taxon>Ophiocordyceps</taxon>
    </lineage>
</organism>
<proteinExistence type="predicted"/>
<evidence type="ECO:0000313" key="4">
    <source>
        <dbReference type="Proteomes" id="UP000253664"/>
    </source>
</evidence>
<dbReference type="Gene3D" id="1.20.90.10">
    <property type="entry name" value="Phospholipase A2 domain"/>
    <property type="match status" value="1"/>
</dbReference>
<evidence type="ECO:0000313" key="3">
    <source>
        <dbReference type="EMBL" id="RCI10061.1"/>
    </source>
</evidence>
<feature type="coiled-coil region" evidence="1">
    <location>
        <begin position="218"/>
        <end position="245"/>
    </location>
</feature>
<keyword evidence="1" id="KW-0175">Coiled coil</keyword>
<gene>
    <name evidence="3" type="ORF">L249_8710</name>
</gene>
<name>A0A367L6L2_9HYPO</name>
<accession>A0A367L6L2</accession>
<comment type="caution">
    <text evidence="3">The sequence shown here is derived from an EMBL/GenBank/DDBJ whole genome shotgun (WGS) entry which is preliminary data.</text>
</comment>